<keyword evidence="3" id="KW-1185">Reference proteome</keyword>
<dbReference type="Proteomes" id="UP000183567">
    <property type="component" value="Unassembled WGS sequence"/>
</dbReference>
<reference evidence="2 3" key="1">
    <citation type="submission" date="2016-03" db="EMBL/GenBank/DDBJ databases">
        <title>Comparative genomics of the ectomycorrhizal sister species Rhizopogon vinicolor and Rhizopogon vesiculosus (Basidiomycota: Boletales) reveals a divergence of the mating type B locus.</title>
        <authorList>
            <person name="Mujic A.B."/>
            <person name="Kuo A."/>
            <person name="Tritt A."/>
            <person name="Lipzen A."/>
            <person name="Chen C."/>
            <person name="Johnson J."/>
            <person name="Sharma A."/>
            <person name="Barry K."/>
            <person name="Grigoriev I.V."/>
            <person name="Spatafora J.W."/>
        </authorList>
    </citation>
    <scope>NUCLEOTIDE SEQUENCE [LARGE SCALE GENOMIC DNA]</scope>
    <source>
        <strain evidence="2 3">AM-OR11-056</strain>
    </source>
</reference>
<protein>
    <submittedName>
        <fullName evidence="2">Uncharacterized protein</fullName>
    </submittedName>
</protein>
<evidence type="ECO:0000313" key="3">
    <source>
        <dbReference type="Proteomes" id="UP000183567"/>
    </source>
</evidence>
<dbReference type="AlphaFoldDB" id="A0A1J8Q5N7"/>
<accession>A0A1J8Q5N7</accession>
<dbReference type="STRING" id="180088.A0A1J8Q5N7"/>
<evidence type="ECO:0000313" key="2">
    <source>
        <dbReference type="EMBL" id="OJA15291.1"/>
    </source>
</evidence>
<dbReference type="OrthoDB" id="286814at2759"/>
<evidence type="ECO:0000256" key="1">
    <source>
        <dbReference type="SAM" id="MobiDB-lite"/>
    </source>
</evidence>
<dbReference type="Gene3D" id="1.10.472.10">
    <property type="entry name" value="Cyclin-like"/>
    <property type="match status" value="1"/>
</dbReference>
<dbReference type="EMBL" id="LVVM01003199">
    <property type="protein sequence ID" value="OJA15291.1"/>
    <property type="molecule type" value="Genomic_DNA"/>
</dbReference>
<organism evidence="2 3">
    <name type="scientific">Rhizopogon vesiculosus</name>
    <dbReference type="NCBI Taxonomy" id="180088"/>
    <lineage>
        <taxon>Eukaryota</taxon>
        <taxon>Fungi</taxon>
        <taxon>Dikarya</taxon>
        <taxon>Basidiomycota</taxon>
        <taxon>Agaricomycotina</taxon>
        <taxon>Agaricomycetes</taxon>
        <taxon>Agaricomycetidae</taxon>
        <taxon>Boletales</taxon>
        <taxon>Suillineae</taxon>
        <taxon>Rhizopogonaceae</taxon>
        <taxon>Rhizopogon</taxon>
    </lineage>
</organism>
<name>A0A1J8Q5N7_9AGAM</name>
<comment type="caution">
    <text evidence="2">The sequence shown here is derived from an EMBL/GenBank/DDBJ whole genome shotgun (WGS) entry which is preliminary data.</text>
</comment>
<sequence length="566" mass="60830">MSTLRDTITPRYSTQRVLLYTPYFRKPLWACSPDADTLAPPNFNTGGKAISNAKVSDQKVLRITGMEDPFAHARDSRSCVVDNAHLVQETAASPHDAKACKVIPELQKLDFLSFAAVSLWRVAPGSSARASSGSSASISLSDMAISSQPPSVTTRTRDSSDDIAARKSVPMVPPGLGYDEPLSSVARLRGISQVSSFGIIGDRCAEGVLAQRGHVVRFTSPAVIPELRGGCAIPRVVAPKGIELKGIAHAFSYLSAHSMYSLAIQAGADDFFPDPQLHGRTYVTSVIAPRIQSILECVSNPQMVAIHALWYIAKITTMDACHVDDFLAMSIFNHLHCLGFSSLEDLVFSAFVIAARLADKSVNDTCLSSKLWERTTTIPSTILNNVERTALSSLGYLGNIPSHALHSFILRLRACSTHLSDSNSQILHRVLDDVLAVNKTTEINTTFVRYPGRKKKSTAAPRPEPPVIHAPIAIKPLTCLPDPNDWCPAADPIVNKNPRAMGIAPGSHNFAPDFRQGTTALDLLEMITQGKGPGMRSWGAAVGGPLSTIGARLAHTVGRYGPTTLG</sequence>
<proteinExistence type="predicted"/>
<gene>
    <name evidence="2" type="ORF">AZE42_00925</name>
</gene>
<feature type="region of interest" description="Disordered" evidence="1">
    <location>
        <begin position="144"/>
        <end position="163"/>
    </location>
</feature>